<dbReference type="EMBL" id="BSYJ01000001">
    <property type="protein sequence ID" value="GMG86093.1"/>
    <property type="molecule type" value="Genomic_DNA"/>
</dbReference>
<evidence type="ECO:0000313" key="1">
    <source>
        <dbReference type="EMBL" id="GMG86093.1"/>
    </source>
</evidence>
<comment type="caution">
    <text evidence="1">The sequence shown here is derived from an EMBL/GenBank/DDBJ whole genome shotgun (WGS) entry which is preliminary data.</text>
</comment>
<accession>A0ABQ6LVH1</accession>
<evidence type="ECO:0008006" key="3">
    <source>
        <dbReference type="Google" id="ProtNLM"/>
    </source>
</evidence>
<name>A0ABQ6LVH1_9GAMM</name>
<evidence type="ECO:0000313" key="2">
    <source>
        <dbReference type="Proteomes" id="UP001224392"/>
    </source>
</evidence>
<reference evidence="1 2" key="1">
    <citation type="submission" date="2023-04" db="EMBL/GenBank/DDBJ databases">
        <title>Marinobulbifer ophiurae gen. nov., sp. Nov., isolate from tissue of brittle star Ophioplocus japonicus.</title>
        <authorList>
            <person name="Kawano K."/>
            <person name="Sawayama S."/>
            <person name="Nakagawa S."/>
        </authorList>
    </citation>
    <scope>NUCLEOTIDE SEQUENCE [LARGE SCALE GENOMIC DNA]</scope>
    <source>
        <strain evidence="1 2">NKW57</strain>
    </source>
</reference>
<keyword evidence="2" id="KW-1185">Reference proteome</keyword>
<proteinExistence type="predicted"/>
<organism evidence="1 2">
    <name type="scientific">Biformimicrobium ophioploci</name>
    <dbReference type="NCBI Taxonomy" id="3036711"/>
    <lineage>
        <taxon>Bacteria</taxon>
        <taxon>Pseudomonadati</taxon>
        <taxon>Pseudomonadota</taxon>
        <taxon>Gammaproteobacteria</taxon>
        <taxon>Cellvibrionales</taxon>
        <taxon>Microbulbiferaceae</taxon>
        <taxon>Biformimicrobium</taxon>
    </lineage>
</organism>
<dbReference type="RefSeq" id="WP_285762603.1">
    <property type="nucleotide sequence ID" value="NZ_BSYJ01000001.1"/>
</dbReference>
<gene>
    <name evidence="1" type="ORF">MNKW57_04140</name>
</gene>
<sequence length="159" mass="17611">MSALQIIELIAGKNADGEPVVERLQVRVNEDDTCQLVRSPAFLKGLASGDIIKVQPGEGTFELVRRSGNLAVRVFCRGDSAELSDQLTPQLEKLGGELDMETPRLLIYSIHVSCGFTEIEKILNSITDGANSVWYYGNVYDAEDGQTPLNWWQDLLKPE</sequence>
<dbReference type="Pfam" id="PF14085">
    <property type="entry name" value="DUF4265"/>
    <property type="match status" value="1"/>
</dbReference>
<dbReference type="InterPro" id="IPR025361">
    <property type="entry name" value="DUF4265"/>
</dbReference>
<protein>
    <recommendedName>
        <fullName evidence="3">DUF4265 domain-containing protein</fullName>
    </recommendedName>
</protein>
<dbReference type="Proteomes" id="UP001224392">
    <property type="component" value="Unassembled WGS sequence"/>
</dbReference>